<dbReference type="GO" id="GO:0008312">
    <property type="term" value="F:7S RNA binding"/>
    <property type="evidence" value="ECO:0007669"/>
    <property type="project" value="UniProtKB-UniRule"/>
</dbReference>
<evidence type="ECO:0000256" key="5">
    <source>
        <dbReference type="ARBA" id="ARBA00023135"/>
    </source>
</evidence>
<gene>
    <name evidence="8" type="ORF">PROFUN_13041</name>
</gene>
<dbReference type="OrthoDB" id="19209at2759"/>
<keyword evidence="9" id="KW-1185">Reference proteome</keyword>
<dbReference type="GO" id="GO:0006614">
    <property type="term" value="P:SRP-dependent cotranslational protein targeting to membrane"/>
    <property type="evidence" value="ECO:0007669"/>
    <property type="project" value="UniProtKB-UniRule"/>
</dbReference>
<dbReference type="InterPro" id="IPR003210">
    <property type="entry name" value="Signal_recog_particle_SRP14"/>
</dbReference>
<reference evidence="8 9" key="1">
    <citation type="journal article" date="2018" name="Genome Biol. Evol.">
        <title>Multiple Roots of Fruiting Body Formation in Amoebozoa.</title>
        <authorList>
            <person name="Hillmann F."/>
            <person name="Forbes G."/>
            <person name="Novohradska S."/>
            <person name="Ferling I."/>
            <person name="Riege K."/>
            <person name="Groth M."/>
            <person name="Westermann M."/>
            <person name="Marz M."/>
            <person name="Spaller T."/>
            <person name="Winckler T."/>
            <person name="Schaap P."/>
            <person name="Glockner G."/>
        </authorList>
    </citation>
    <scope>NUCLEOTIDE SEQUENCE [LARGE SCALE GENOMIC DNA]</scope>
    <source>
        <strain evidence="8 9">Jena</strain>
    </source>
</reference>
<proteinExistence type="inferred from homology"/>
<dbReference type="InParanoid" id="A0A2P6N5N8"/>
<evidence type="ECO:0000256" key="1">
    <source>
        <dbReference type="ARBA" id="ARBA00004496"/>
    </source>
</evidence>
<dbReference type="Gene3D" id="3.30.720.10">
    <property type="entry name" value="Signal recognition particle alu RNA binding heterodimer, srp9/1"/>
    <property type="match status" value="1"/>
</dbReference>
<dbReference type="GO" id="GO:0030942">
    <property type="term" value="F:endoplasmic reticulum signal peptide binding"/>
    <property type="evidence" value="ECO:0007669"/>
    <property type="project" value="UniProtKB-UniRule"/>
</dbReference>
<comment type="similarity">
    <text evidence="2 7">Belongs to the SRP14 family.</text>
</comment>
<comment type="caution">
    <text evidence="8">The sequence shown here is derived from an EMBL/GenBank/DDBJ whole genome shotgun (WGS) entry which is preliminary data.</text>
</comment>
<dbReference type="GO" id="GO:0005786">
    <property type="term" value="C:signal recognition particle, endoplasmic reticulum targeting"/>
    <property type="evidence" value="ECO:0007669"/>
    <property type="project" value="UniProtKB-UniRule"/>
</dbReference>
<keyword evidence="3 7" id="KW-0963">Cytoplasm</keyword>
<evidence type="ECO:0000256" key="3">
    <source>
        <dbReference type="ARBA" id="ARBA00022490"/>
    </source>
</evidence>
<organism evidence="8 9">
    <name type="scientific">Planoprotostelium fungivorum</name>
    <dbReference type="NCBI Taxonomy" id="1890364"/>
    <lineage>
        <taxon>Eukaryota</taxon>
        <taxon>Amoebozoa</taxon>
        <taxon>Evosea</taxon>
        <taxon>Variosea</taxon>
        <taxon>Cavosteliida</taxon>
        <taxon>Cavosteliaceae</taxon>
        <taxon>Planoprotostelium</taxon>
    </lineage>
</organism>
<dbReference type="EMBL" id="MDYQ01000191">
    <property type="protein sequence ID" value="PRP79248.1"/>
    <property type="molecule type" value="Genomic_DNA"/>
</dbReference>
<evidence type="ECO:0000256" key="7">
    <source>
        <dbReference type="RuleBase" id="RU368100"/>
    </source>
</evidence>
<evidence type="ECO:0000313" key="8">
    <source>
        <dbReference type="EMBL" id="PRP79248.1"/>
    </source>
</evidence>
<evidence type="ECO:0000313" key="9">
    <source>
        <dbReference type="Proteomes" id="UP000241769"/>
    </source>
</evidence>
<keyword evidence="4 7" id="KW-0694">RNA-binding</keyword>
<comment type="function">
    <text evidence="7">Component of the signal recognition particle (SRP) complex, a ribonucleoprotein complex that mediates the cotranslational targeting of secretory and membrane proteins to the endoplasmic reticulum (ER). SRP9 together with SRP14 and the Alu portion of the SRP RNA, constitutes the elongation arrest domain of SRP. The complex of SRP9 and SRP14 is required for SRP RNA binding.</text>
</comment>
<keyword evidence="5 7" id="KW-0733">Signal recognition particle</keyword>
<dbReference type="AlphaFoldDB" id="A0A2P6N5N8"/>
<evidence type="ECO:0000256" key="4">
    <source>
        <dbReference type="ARBA" id="ARBA00022884"/>
    </source>
</evidence>
<evidence type="ECO:0000256" key="6">
    <source>
        <dbReference type="ARBA" id="ARBA00023274"/>
    </source>
</evidence>
<protein>
    <recommendedName>
        <fullName evidence="7">Signal recognition particle 14 kDa protein</fullName>
        <shortName evidence="7">SRP14</shortName>
    </recommendedName>
</protein>
<dbReference type="SUPFAM" id="SSF54762">
    <property type="entry name" value="Signal recognition particle alu RNA binding heterodimer, SRP9/14"/>
    <property type="match status" value="1"/>
</dbReference>
<dbReference type="FunCoup" id="A0A2P6N5N8">
    <property type="interactions" value="226"/>
</dbReference>
<dbReference type="Proteomes" id="UP000241769">
    <property type="component" value="Unassembled WGS sequence"/>
</dbReference>
<keyword evidence="6 7" id="KW-0687">Ribonucleoprotein</keyword>
<evidence type="ECO:0000256" key="2">
    <source>
        <dbReference type="ARBA" id="ARBA00010349"/>
    </source>
</evidence>
<sequence>MVRYENDQFLTELTKLYAACSTTGTVFISLKRYVQTPKKGQAGEEQRYCLVRATNGKKIKISTMVTHEGMTAFQGQYSNIIKTHMSNLKRKEKKKVKKPLAAKSE</sequence>
<dbReference type="PANTHER" id="PTHR12013">
    <property type="entry name" value="SIGNAL RECOGNITION PARTICLE 14 KD PROTEIN"/>
    <property type="match status" value="1"/>
</dbReference>
<comment type="subunit">
    <text evidence="7">Heterodimer with SRP9; binds RNA as heterodimer. Component of a signal recognition particle (SRP) complex that consists of a 7SL RNA molecule of 300 nucleotides and six protein subunits: SRP72, SRP68, SRP54, SRP19, SRP14 and SRP9.</text>
</comment>
<name>A0A2P6N5N8_9EUKA</name>
<dbReference type="Pfam" id="PF02290">
    <property type="entry name" value="SRP14"/>
    <property type="match status" value="1"/>
</dbReference>
<accession>A0A2P6N5N8</accession>
<dbReference type="InterPro" id="IPR009018">
    <property type="entry name" value="Signal_recog_particle_SRP9/14"/>
</dbReference>
<dbReference type="STRING" id="1890364.A0A2P6N5N8"/>
<comment type="subcellular location">
    <subcellularLocation>
        <location evidence="1 7">Cytoplasm</location>
    </subcellularLocation>
</comment>